<reference evidence="1" key="1">
    <citation type="submission" date="2023-01" db="EMBL/GenBank/DDBJ databases">
        <title>Genome assembly of the deep-sea coral Lophelia pertusa.</title>
        <authorList>
            <person name="Herrera S."/>
            <person name="Cordes E."/>
        </authorList>
    </citation>
    <scope>NUCLEOTIDE SEQUENCE</scope>
    <source>
        <strain evidence="1">USNM1676648</strain>
        <tissue evidence="1">Polyp</tissue>
    </source>
</reference>
<dbReference type="AlphaFoldDB" id="A0A9X0A0E8"/>
<keyword evidence="2" id="KW-1185">Reference proteome</keyword>
<sequence length="184" mass="20574">MARSAIMGQKAECIKLDDDGEVTRIADPKTLRPVQKAIDRITLLPTSTKQRINEKAKSSLGPSSIYDELYEEGGGVMENTSFTSVPTWNQSSQVPEGKTQRTTFKGYSGRINREVQRVKGVNFFIRLQVSPEVRVVLTTRAQLADLVKFCCNQMNIQSSVLMLRMTVVPSCYYNNIQALDASMT</sequence>
<comment type="caution">
    <text evidence="1">The sequence shown here is derived from an EMBL/GenBank/DDBJ whole genome shotgun (WGS) entry which is preliminary data.</text>
</comment>
<organism evidence="1 2">
    <name type="scientific">Desmophyllum pertusum</name>
    <dbReference type="NCBI Taxonomy" id="174260"/>
    <lineage>
        <taxon>Eukaryota</taxon>
        <taxon>Metazoa</taxon>
        <taxon>Cnidaria</taxon>
        <taxon>Anthozoa</taxon>
        <taxon>Hexacorallia</taxon>
        <taxon>Scleractinia</taxon>
        <taxon>Caryophylliina</taxon>
        <taxon>Caryophylliidae</taxon>
        <taxon>Desmophyllum</taxon>
    </lineage>
</organism>
<protein>
    <submittedName>
        <fullName evidence="1">Uncharacterized protein</fullName>
    </submittedName>
</protein>
<evidence type="ECO:0000313" key="1">
    <source>
        <dbReference type="EMBL" id="KAJ7391173.1"/>
    </source>
</evidence>
<accession>A0A9X0A0E8</accession>
<gene>
    <name evidence="1" type="ORF">OS493_019304</name>
</gene>
<dbReference type="EMBL" id="MU825407">
    <property type="protein sequence ID" value="KAJ7391173.1"/>
    <property type="molecule type" value="Genomic_DNA"/>
</dbReference>
<name>A0A9X0A0E8_9CNID</name>
<proteinExistence type="predicted"/>
<evidence type="ECO:0000313" key="2">
    <source>
        <dbReference type="Proteomes" id="UP001163046"/>
    </source>
</evidence>
<dbReference type="Proteomes" id="UP001163046">
    <property type="component" value="Unassembled WGS sequence"/>
</dbReference>